<gene>
    <name evidence="1" type="ORF">SDC9_168178</name>
</gene>
<comment type="caution">
    <text evidence="1">The sequence shown here is derived from an EMBL/GenBank/DDBJ whole genome shotgun (WGS) entry which is preliminary data.</text>
</comment>
<organism evidence="1">
    <name type="scientific">bioreactor metagenome</name>
    <dbReference type="NCBI Taxonomy" id="1076179"/>
    <lineage>
        <taxon>unclassified sequences</taxon>
        <taxon>metagenomes</taxon>
        <taxon>ecological metagenomes</taxon>
    </lineage>
</organism>
<sequence length="93" mass="10067">MQGAPVPGGLVKQVLGIVEVEPTFRDVIQPANKRIKVFAKIKAVDREGDGRGELEVGQFVNVALDIGDAVIRCIYERRREQVDAGAAASVFFA</sequence>
<dbReference type="EMBL" id="VSSQ01068639">
    <property type="protein sequence ID" value="MPN20799.1"/>
    <property type="molecule type" value="Genomic_DNA"/>
</dbReference>
<protein>
    <submittedName>
        <fullName evidence="1">Uncharacterized protein</fullName>
    </submittedName>
</protein>
<accession>A0A645G4T3</accession>
<evidence type="ECO:0000313" key="1">
    <source>
        <dbReference type="EMBL" id="MPN20799.1"/>
    </source>
</evidence>
<reference evidence="1" key="1">
    <citation type="submission" date="2019-08" db="EMBL/GenBank/DDBJ databases">
        <authorList>
            <person name="Kucharzyk K."/>
            <person name="Murdoch R.W."/>
            <person name="Higgins S."/>
            <person name="Loffler F."/>
        </authorList>
    </citation>
    <scope>NUCLEOTIDE SEQUENCE</scope>
</reference>
<dbReference type="AlphaFoldDB" id="A0A645G4T3"/>
<name>A0A645G4T3_9ZZZZ</name>
<proteinExistence type="predicted"/>